<dbReference type="Proteomes" id="UP000250140">
    <property type="component" value="Unassembled WGS sequence"/>
</dbReference>
<organism evidence="3 4">
    <name type="scientific">Glonium stellatum</name>
    <dbReference type="NCBI Taxonomy" id="574774"/>
    <lineage>
        <taxon>Eukaryota</taxon>
        <taxon>Fungi</taxon>
        <taxon>Dikarya</taxon>
        <taxon>Ascomycota</taxon>
        <taxon>Pezizomycotina</taxon>
        <taxon>Dothideomycetes</taxon>
        <taxon>Pleosporomycetidae</taxon>
        <taxon>Gloniales</taxon>
        <taxon>Gloniaceae</taxon>
        <taxon>Glonium</taxon>
    </lineage>
</organism>
<protein>
    <recommendedName>
        <fullName evidence="5">F-box domain-containing protein</fullName>
    </recommendedName>
</protein>
<proteinExistence type="predicted"/>
<name>A0A8E2F4S3_9PEZI</name>
<keyword evidence="4" id="KW-1185">Reference proteome</keyword>
<evidence type="ECO:0000256" key="1">
    <source>
        <dbReference type="SAM" id="MobiDB-lite"/>
    </source>
</evidence>
<keyword evidence="2" id="KW-1133">Transmembrane helix</keyword>
<feature type="compositionally biased region" description="Basic and acidic residues" evidence="1">
    <location>
        <begin position="465"/>
        <end position="480"/>
    </location>
</feature>
<keyword evidence="2" id="KW-0812">Transmembrane</keyword>
<dbReference type="EMBL" id="KV749328">
    <property type="protein sequence ID" value="OCL09958.1"/>
    <property type="molecule type" value="Genomic_DNA"/>
</dbReference>
<feature type="transmembrane region" description="Helical" evidence="2">
    <location>
        <begin position="59"/>
        <end position="80"/>
    </location>
</feature>
<feature type="transmembrane region" description="Helical" evidence="2">
    <location>
        <begin position="86"/>
        <end position="106"/>
    </location>
</feature>
<evidence type="ECO:0000256" key="2">
    <source>
        <dbReference type="SAM" id="Phobius"/>
    </source>
</evidence>
<evidence type="ECO:0000313" key="4">
    <source>
        <dbReference type="Proteomes" id="UP000250140"/>
    </source>
</evidence>
<accession>A0A8E2F4S3</accession>
<keyword evidence="2" id="KW-0472">Membrane</keyword>
<feature type="transmembrane region" description="Helical" evidence="2">
    <location>
        <begin position="191"/>
        <end position="209"/>
    </location>
</feature>
<reference evidence="3 4" key="1">
    <citation type="journal article" date="2016" name="Nat. Commun.">
        <title>Ectomycorrhizal ecology is imprinted in the genome of the dominant symbiotic fungus Cenococcum geophilum.</title>
        <authorList>
            <consortium name="DOE Joint Genome Institute"/>
            <person name="Peter M."/>
            <person name="Kohler A."/>
            <person name="Ohm R.A."/>
            <person name="Kuo A."/>
            <person name="Krutzmann J."/>
            <person name="Morin E."/>
            <person name="Arend M."/>
            <person name="Barry K.W."/>
            <person name="Binder M."/>
            <person name="Choi C."/>
            <person name="Clum A."/>
            <person name="Copeland A."/>
            <person name="Grisel N."/>
            <person name="Haridas S."/>
            <person name="Kipfer T."/>
            <person name="LaButti K."/>
            <person name="Lindquist E."/>
            <person name="Lipzen A."/>
            <person name="Maire R."/>
            <person name="Meier B."/>
            <person name="Mihaltcheva S."/>
            <person name="Molinier V."/>
            <person name="Murat C."/>
            <person name="Poggeler S."/>
            <person name="Quandt C.A."/>
            <person name="Sperisen C."/>
            <person name="Tritt A."/>
            <person name="Tisserant E."/>
            <person name="Crous P.W."/>
            <person name="Henrissat B."/>
            <person name="Nehls U."/>
            <person name="Egli S."/>
            <person name="Spatafora J.W."/>
            <person name="Grigoriev I.V."/>
            <person name="Martin F.M."/>
        </authorList>
    </citation>
    <scope>NUCLEOTIDE SEQUENCE [LARGE SCALE GENOMIC DNA]</scope>
    <source>
        <strain evidence="3 4">CBS 207.34</strain>
    </source>
</reference>
<feature type="transmembrane region" description="Helical" evidence="2">
    <location>
        <begin position="153"/>
        <end position="176"/>
    </location>
</feature>
<gene>
    <name evidence="3" type="ORF">AOQ84DRAFT_290219</name>
</gene>
<dbReference type="AlphaFoldDB" id="A0A8E2F4S3"/>
<evidence type="ECO:0008006" key="5">
    <source>
        <dbReference type="Google" id="ProtNLM"/>
    </source>
</evidence>
<dbReference type="OrthoDB" id="4191440at2759"/>
<sequence length="480" mass="54303">MPKADEKGTVGCILFLRFCQVITTACLAFAAKSLYELVRDHKELQSPPYDKHILLAQHLVYAMGMTSFVWLFVGFALIIVFKGPAIFVYGVIDLTIAITLCVGAGMQAVYLPATHSVCGHAETWQVVGDQPSLFHLAASFQVKKDAVDSCHQFVSAWVLAVVVIVFEMLTAYIGIFSDTREYSFLNPYRPFAWFVIIIFGLPYWLVAFITPRARFTYRFVKKVSRSIRGLEEIEFEETPKYNPNYANIKVFNPGLQRILNIEHLLLPIASGLDYVDLINLSLTSKSIRECVFPAGDLVYRTRKLKEYSCNMDTKMKCLYCNKQVCEDCTITRNLPGLEGARHLSLCRPYCTRCYFRTIAPGVRRRGTDKSGCHCSVADDSIQDQKMCRGCGDVHWEELQAARTKRYTQQLRNLAVGIGLPEGENFECAKCKGEIKAGARWWICTKCKGECKSYMHPAWARSPKGQNEEKENEKGLGDNNV</sequence>
<evidence type="ECO:0000313" key="3">
    <source>
        <dbReference type="EMBL" id="OCL09958.1"/>
    </source>
</evidence>
<feature type="transmembrane region" description="Helical" evidence="2">
    <location>
        <begin position="15"/>
        <end position="38"/>
    </location>
</feature>
<feature type="region of interest" description="Disordered" evidence="1">
    <location>
        <begin position="459"/>
        <end position="480"/>
    </location>
</feature>